<feature type="transmembrane region" description="Helical" evidence="1">
    <location>
        <begin position="45"/>
        <end position="71"/>
    </location>
</feature>
<name>A0A9D1UTA0_9MICC</name>
<feature type="transmembrane region" description="Helical" evidence="1">
    <location>
        <begin position="137"/>
        <end position="156"/>
    </location>
</feature>
<proteinExistence type="predicted"/>
<dbReference type="GO" id="GO:0005886">
    <property type="term" value="C:plasma membrane"/>
    <property type="evidence" value="ECO:0007669"/>
    <property type="project" value="TreeGrafter"/>
</dbReference>
<reference evidence="2" key="2">
    <citation type="submission" date="2021-04" db="EMBL/GenBank/DDBJ databases">
        <authorList>
            <person name="Gilroy R."/>
        </authorList>
    </citation>
    <scope>NUCLEOTIDE SEQUENCE</scope>
    <source>
        <strain evidence="2">ChiHejej3B27-3195</strain>
    </source>
</reference>
<gene>
    <name evidence="2" type="ORF">H9871_07815</name>
</gene>
<dbReference type="InterPro" id="IPR008523">
    <property type="entry name" value="DUF805"/>
</dbReference>
<keyword evidence="1" id="KW-0812">Transmembrane</keyword>
<feature type="non-terminal residue" evidence="2">
    <location>
        <position position="176"/>
    </location>
</feature>
<comment type="caution">
    <text evidence="2">The sequence shown here is derived from an EMBL/GenBank/DDBJ whole genome shotgun (WGS) entry which is preliminary data.</text>
</comment>
<dbReference type="AlphaFoldDB" id="A0A9D1UTA0"/>
<evidence type="ECO:0000256" key="1">
    <source>
        <dbReference type="SAM" id="Phobius"/>
    </source>
</evidence>
<evidence type="ECO:0000313" key="2">
    <source>
        <dbReference type="EMBL" id="HIX00037.1"/>
    </source>
</evidence>
<reference evidence="2" key="1">
    <citation type="journal article" date="2021" name="PeerJ">
        <title>Extensive microbial diversity within the chicken gut microbiome revealed by metagenomics and culture.</title>
        <authorList>
            <person name="Gilroy R."/>
            <person name="Ravi A."/>
            <person name="Getino M."/>
            <person name="Pursley I."/>
            <person name="Horton D.L."/>
            <person name="Alikhan N.F."/>
            <person name="Baker D."/>
            <person name="Gharbi K."/>
            <person name="Hall N."/>
            <person name="Watson M."/>
            <person name="Adriaenssens E.M."/>
            <person name="Foster-Nyarko E."/>
            <person name="Jarju S."/>
            <person name="Secka A."/>
            <person name="Antonio M."/>
            <person name="Oren A."/>
            <person name="Chaudhuri R.R."/>
            <person name="La Ragione R."/>
            <person name="Hildebrand F."/>
            <person name="Pallen M.J."/>
        </authorList>
    </citation>
    <scope>NUCLEOTIDE SEQUENCE</scope>
    <source>
        <strain evidence="2">ChiHejej3B27-3195</strain>
    </source>
</reference>
<feature type="transmembrane region" description="Helical" evidence="1">
    <location>
        <begin position="92"/>
        <end position="125"/>
    </location>
</feature>
<keyword evidence="1" id="KW-0472">Membrane</keyword>
<organism evidence="2 3">
    <name type="scientific">Candidatus Nesterenkonia stercoripullorum</name>
    <dbReference type="NCBI Taxonomy" id="2838701"/>
    <lineage>
        <taxon>Bacteria</taxon>
        <taxon>Bacillati</taxon>
        <taxon>Actinomycetota</taxon>
        <taxon>Actinomycetes</taxon>
        <taxon>Micrococcales</taxon>
        <taxon>Micrococcaceae</taxon>
        <taxon>Nesterenkonia</taxon>
    </lineage>
</organism>
<keyword evidence="1" id="KW-1133">Transmembrane helix</keyword>
<dbReference type="EMBL" id="DXGD01000291">
    <property type="protein sequence ID" value="HIX00037.1"/>
    <property type="molecule type" value="Genomic_DNA"/>
</dbReference>
<sequence>MSASDTQTIPAGDQQGPPKGLGASIAAFFKNYAQFKGYSARPEFWWPYLLLVLLHAAVGAATSIILGTAFADDISTEPSDPAMQNAEMSYALWFEGPAAIVLGLSGLVHLAIFAATIIPLLAVIWRRFHDMGLPGPMFFLWFIPVVGWIIVLIMLARPSRPDRRRQEWDAPGRSSS</sequence>
<dbReference type="Pfam" id="PF05656">
    <property type="entry name" value="DUF805"/>
    <property type="match status" value="1"/>
</dbReference>
<dbReference type="PANTHER" id="PTHR34980:SF2">
    <property type="entry name" value="INNER MEMBRANE PROTEIN YHAH-RELATED"/>
    <property type="match status" value="1"/>
</dbReference>
<accession>A0A9D1UTA0</accession>
<dbReference type="PANTHER" id="PTHR34980">
    <property type="entry name" value="INNER MEMBRANE PROTEIN-RELATED-RELATED"/>
    <property type="match status" value="1"/>
</dbReference>
<protein>
    <submittedName>
        <fullName evidence="2">DUF805 domain-containing protein</fullName>
    </submittedName>
</protein>
<dbReference type="Proteomes" id="UP000824151">
    <property type="component" value="Unassembled WGS sequence"/>
</dbReference>
<evidence type="ECO:0000313" key="3">
    <source>
        <dbReference type="Proteomes" id="UP000824151"/>
    </source>
</evidence>